<protein>
    <recommendedName>
        <fullName evidence="2">3-hydroxyisobutyryl-CoA hydrolase</fullName>
        <ecNumber evidence="2">3.1.2.4</ecNumber>
    </recommendedName>
</protein>
<dbReference type="EMBL" id="JAGSGD010000001">
    <property type="protein sequence ID" value="MBR7620094.1"/>
    <property type="molecule type" value="Genomic_DNA"/>
</dbReference>
<dbReference type="InterPro" id="IPR032259">
    <property type="entry name" value="HIBYL-CoA-H"/>
</dbReference>
<dbReference type="Pfam" id="PF16113">
    <property type="entry name" value="ECH_2"/>
    <property type="match status" value="1"/>
</dbReference>
<evidence type="ECO:0000313" key="5">
    <source>
        <dbReference type="EMBL" id="MBR7620094.1"/>
    </source>
</evidence>
<evidence type="ECO:0000313" key="6">
    <source>
        <dbReference type="Proteomes" id="UP000622580"/>
    </source>
</evidence>
<evidence type="ECO:0000256" key="1">
    <source>
        <dbReference type="ARBA" id="ARBA00001709"/>
    </source>
</evidence>
<comment type="caution">
    <text evidence="5">The sequence shown here is derived from an EMBL/GenBank/DDBJ whole genome shotgun (WGS) entry which is preliminary data.</text>
</comment>
<reference evidence="5" key="1">
    <citation type="submission" date="2021-04" db="EMBL/GenBank/DDBJ databases">
        <title>Draft genome assembly of strain Phenylobacterium sp. 20VBR1 using MiniION and Illumina platforms.</title>
        <authorList>
            <person name="Thomas F.A."/>
            <person name="Krishnan K.P."/>
            <person name="Sinha R.K."/>
        </authorList>
    </citation>
    <scope>NUCLEOTIDE SEQUENCE</scope>
    <source>
        <strain evidence="5">20VBR1</strain>
    </source>
</reference>
<dbReference type="NCBIfam" id="NF004127">
    <property type="entry name" value="PRK05617.1"/>
    <property type="match status" value="1"/>
</dbReference>
<dbReference type="EC" id="3.1.2.4" evidence="2"/>
<feature type="domain" description="Enoyl-CoA hydratase/isomerase" evidence="4">
    <location>
        <begin position="14"/>
        <end position="336"/>
    </location>
</feature>
<dbReference type="AlphaFoldDB" id="A0A941D235"/>
<dbReference type="Gene3D" id="3.90.226.10">
    <property type="entry name" value="2-enoyl-CoA Hydratase, Chain A, domain 1"/>
    <property type="match status" value="1"/>
</dbReference>
<dbReference type="GO" id="GO:0006574">
    <property type="term" value="P:L-valine catabolic process"/>
    <property type="evidence" value="ECO:0007669"/>
    <property type="project" value="TreeGrafter"/>
</dbReference>
<organism evidence="5 6">
    <name type="scientific">Phenylobacterium glaciei</name>
    <dbReference type="NCBI Taxonomy" id="2803784"/>
    <lineage>
        <taxon>Bacteria</taxon>
        <taxon>Pseudomonadati</taxon>
        <taxon>Pseudomonadota</taxon>
        <taxon>Alphaproteobacteria</taxon>
        <taxon>Caulobacterales</taxon>
        <taxon>Caulobacteraceae</taxon>
        <taxon>Phenylobacterium</taxon>
    </lineage>
</organism>
<keyword evidence="3" id="KW-0378">Hydrolase</keyword>
<dbReference type="CDD" id="cd06558">
    <property type="entry name" value="crotonase-like"/>
    <property type="match status" value="1"/>
</dbReference>
<comment type="catalytic activity">
    <reaction evidence="1">
        <text>3-hydroxy-2-methylpropanoyl-CoA + H2O = 3-hydroxy-2-methylpropanoate + CoA + H(+)</text>
        <dbReference type="Rhea" id="RHEA:20888"/>
        <dbReference type="ChEBI" id="CHEBI:11805"/>
        <dbReference type="ChEBI" id="CHEBI:15377"/>
        <dbReference type="ChEBI" id="CHEBI:15378"/>
        <dbReference type="ChEBI" id="CHEBI:57287"/>
        <dbReference type="ChEBI" id="CHEBI:57340"/>
        <dbReference type="EC" id="3.1.2.4"/>
    </reaction>
</comment>
<name>A0A941D235_9CAUL</name>
<dbReference type="SUPFAM" id="SSF52096">
    <property type="entry name" value="ClpP/crotonase"/>
    <property type="match status" value="1"/>
</dbReference>
<evidence type="ECO:0000259" key="4">
    <source>
        <dbReference type="Pfam" id="PF16113"/>
    </source>
</evidence>
<dbReference type="InterPro" id="IPR029045">
    <property type="entry name" value="ClpP/crotonase-like_dom_sf"/>
</dbReference>
<dbReference type="PANTHER" id="PTHR43176">
    <property type="entry name" value="3-HYDROXYISOBUTYRYL-COA HYDROLASE-RELATED"/>
    <property type="match status" value="1"/>
</dbReference>
<sequence length="351" mass="38032">MTDDEVLVRIEGRVGRLTLNRPQALHALTTRMCEILTQALLAWKDDPAVDLVLLDHSGERGFCAGGDIRMLAESGAADGKAAREFFFKEYRLNHLLFDYAKPVVTIMDGVTMGGGVGLAAPSQYRVATERTTFAMPETGIGLFPDVGGGWFLSRMPGHIGLWLALTGARLKAADCELVGIATDFIPSDQVEAFKAAVVAGPAAIETLLTQFEGDAGRPRLAEHQDEIDRIFGLGSVEAIVEALQHSDSDWSDDQLKALAGKSPQTMKVAFRQLALGGKAASFADNMEMEYRIGARVVQRHDFIEGVRAVIIEKDNAPKWDPPTLEGVTEAMLDDIFAPLPSDDAWSPLTPP</sequence>
<gene>
    <name evidence="5" type="ORF">JKL49_11925</name>
</gene>
<dbReference type="GO" id="GO:0003860">
    <property type="term" value="F:3-hydroxyisobutyryl-CoA hydrolase activity"/>
    <property type="evidence" value="ECO:0007669"/>
    <property type="project" value="UniProtKB-EC"/>
</dbReference>
<keyword evidence="6" id="KW-1185">Reference proteome</keyword>
<evidence type="ECO:0000256" key="2">
    <source>
        <dbReference type="ARBA" id="ARBA00011915"/>
    </source>
</evidence>
<evidence type="ECO:0000256" key="3">
    <source>
        <dbReference type="ARBA" id="ARBA00022801"/>
    </source>
</evidence>
<accession>A0A941D235</accession>
<dbReference type="InterPro" id="IPR045004">
    <property type="entry name" value="ECH_dom"/>
</dbReference>
<proteinExistence type="predicted"/>
<dbReference type="PANTHER" id="PTHR43176:SF3">
    <property type="entry name" value="3-HYDROXYISOBUTYRYL-COA HYDROLASE, MITOCHONDRIAL"/>
    <property type="match status" value="1"/>
</dbReference>
<dbReference type="Proteomes" id="UP000622580">
    <property type="component" value="Unassembled WGS sequence"/>
</dbReference>
<dbReference type="RefSeq" id="WP_215340822.1">
    <property type="nucleotide sequence ID" value="NZ_JAGSGD010000001.1"/>
</dbReference>